<dbReference type="Proteomes" id="UP001339429">
    <property type="component" value="Unassembled WGS sequence"/>
</dbReference>
<evidence type="ECO:0000313" key="3">
    <source>
        <dbReference type="Proteomes" id="UP001339429"/>
    </source>
</evidence>
<feature type="compositionally biased region" description="Basic and acidic residues" evidence="1">
    <location>
        <begin position="21"/>
        <end position="35"/>
    </location>
</feature>
<keyword evidence="3" id="KW-1185">Reference proteome</keyword>
<organism evidence="2 3">
    <name type="scientific">Photobacterium piscicola</name>
    <dbReference type="NCBI Taxonomy" id="1378299"/>
    <lineage>
        <taxon>Bacteria</taxon>
        <taxon>Pseudomonadati</taxon>
        <taxon>Pseudomonadota</taxon>
        <taxon>Gammaproteobacteria</taxon>
        <taxon>Vibrionales</taxon>
        <taxon>Vibrionaceae</taxon>
        <taxon>Photobacterium</taxon>
    </lineage>
</organism>
<gene>
    <name evidence="2" type="ORF">VXS00_04120</name>
</gene>
<dbReference type="EMBL" id="JAYXUD010000002">
    <property type="protein sequence ID" value="MEC6897829.1"/>
    <property type="molecule type" value="Genomic_DNA"/>
</dbReference>
<reference evidence="2 3" key="1">
    <citation type="submission" date="2024-01" db="EMBL/GenBank/DDBJ databases">
        <title>Active colonisers of the gastrointestinal tract of Atlantic salmon farmed in a warm water region.</title>
        <authorList>
            <person name="Bowman J.P."/>
        </authorList>
    </citation>
    <scope>NUCLEOTIDE SEQUENCE [LARGE SCALE GENOMIC DNA]</scope>
    <source>
        <strain evidence="2 3">S4MW1</strain>
    </source>
</reference>
<proteinExistence type="predicted"/>
<sequence>MFDFIKRMFGAESEVTVDNQDQEHNEQDQLNDKYRQGAPSDSNDGES</sequence>
<comment type="caution">
    <text evidence="2">The sequence shown here is derived from an EMBL/GenBank/DDBJ whole genome shotgun (WGS) entry which is preliminary data.</text>
</comment>
<evidence type="ECO:0000256" key="1">
    <source>
        <dbReference type="SAM" id="MobiDB-lite"/>
    </source>
</evidence>
<feature type="region of interest" description="Disordered" evidence="1">
    <location>
        <begin position="15"/>
        <end position="47"/>
    </location>
</feature>
<accession>A0ABU6LFD2</accession>
<evidence type="ECO:0000313" key="2">
    <source>
        <dbReference type="EMBL" id="MEC6897829.1"/>
    </source>
</evidence>
<name>A0ABU6LFD2_9GAMM</name>
<protein>
    <submittedName>
        <fullName evidence="2">Uncharacterized protein</fullName>
    </submittedName>
</protein>
<dbReference type="RefSeq" id="WP_327766125.1">
    <property type="nucleotide sequence ID" value="NZ_JAYXUC010000003.1"/>
</dbReference>